<proteinExistence type="predicted"/>
<sequence>METTYRVLRIEEQMYGCEELPAGQPVLCDVTLADPAGERRTLPYPDKELTRLGIDEGSTVVLTADGTLKKA</sequence>
<evidence type="ECO:0000313" key="1">
    <source>
        <dbReference type="EMBL" id="PDX59025.1"/>
    </source>
</evidence>
<evidence type="ECO:0008006" key="3">
    <source>
        <dbReference type="Google" id="ProtNLM"/>
    </source>
</evidence>
<evidence type="ECO:0000313" key="2">
    <source>
        <dbReference type="Proteomes" id="UP000220752"/>
    </source>
</evidence>
<protein>
    <recommendedName>
        <fullName evidence="3">DUF3006 domain-containing protein</fullName>
    </recommendedName>
</protein>
<gene>
    <name evidence="1" type="ORF">CGS46_03380</name>
</gene>
<accession>A0A2A6ZC92</accession>
<dbReference type="AlphaFoldDB" id="A0A2A6ZC92"/>
<name>A0A2A6ZC92_9FIRM</name>
<keyword evidence="2" id="KW-1185">Reference proteome</keyword>
<dbReference type="Proteomes" id="UP000220752">
    <property type="component" value="Unassembled WGS sequence"/>
</dbReference>
<organism evidence="1 2">
    <name type="scientific">Faecalibacterium langellae</name>
    <dbReference type="NCBI Taxonomy" id="3435293"/>
    <lineage>
        <taxon>Bacteria</taxon>
        <taxon>Bacillati</taxon>
        <taxon>Bacillota</taxon>
        <taxon>Clostridia</taxon>
        <taxon>Eubacteriales</taxon>
        <taxon>Oscillospiraceae</taxon>
        <taxon>Faecalibacterium</taxon>
    </lineage>
</organism>
<dbReference type="RefSeq" id="WP_097776747.1">
    <property type="nucleotide sequence ID" value="NZ_CABMES010000018.1"/>
</dbReference>
<comment type="caution">
    <text evidence="1">The sequence shown here is derived from an EMBL/GenBank/DDBJ whole genome shotgun (WGS) entry which is preliminary data.</text>
</comment>
<dbReference type="EMBL" id="NMTQ01000020">
    <property type="protein sequence ID" value="PDX59025.1"/>
    <property type="molecule type" value="Genomic_DNA"/>
</dbReference>
<reference evidence="1 2" key="1">
    <citation type="journal article" date="2017" name="Front. Microbiol.">
        <title>New Insights into the Diversity of the Genus Faecalibacterium.</title>
        <authorList>
            <person name="Benevides L."/>
            <person name="Burman S."/>
            <person name="Martin R."/>
            <person name="Robert V."/>
            <person name="Thomas M."/>
            <person name="Miquel S."/>
            <person name="Chain F."/>
            <person name="Sokol H."/>
            <person name="Bermudez-Humaran L.G."/>
            <person name="Morrison M."/>
            <person name="Langella P."/>
            <person name="Azevedo V.A."/>
            <person name="Chatel J.M."/>
            <person name="Soares S."/>
        </authorList>
    </citation>
    <scope>NUCLEOTIDE SEQUENCE [LARGE SCALE GENOMIC DNA]</scope>
    <source>
        <strain evidence="2">CNCM I-4540</strain>
    </source>
</reference>